<name>A0ACA9SIF4_9GLOM</name>
<dbReference type="Proteomes" id="UP000789920">
    <property type="component" value="Unassembled WGS sequence"/>
</dbReference>
<accession>A0ACA9SIF4</accession>
<protein>
    <submittedName>
        <fullName evidence="1">13219_t:CDS:1</fullName>
    </submittedName>
</protein>
<organism evidence="1 2">
    <name type="scientific">Racocetra persica</name>
    <dbReference type="NCBI Taxonomy" id="160502"/>
    <lineage>
        <taxon>Eukaryota</taxon>
        <taxon>Fungi</taxon>
        <taxon>Fungi incertae sedis</taxon>
        <taxon>Mucoromycota</taxon>
        <taxon>Glomeromycotina</taxon>
        <taxon>Glomeromycetes</taxon>
        <taxon>Diversisporales</taxon>
        <taxon>Gigasporaceae</taxon>
        <taxon>Racocetra</taxon>
    </lineage>
</organism>
<comment type="caution">
    <text evidence="1">The sequence shown here is derived from an EMBL/GenBank/DDBJ whole genome shotgun (WGS) entry which is preliminary data.</text>
</comment>
<feature type="non-terminal residue" evidence="1">
    <location>
        <position position="1"/>
    </location>
</feature>
<evidence type="ECO:0000313" key="1">
    <source>
        <dbReference type="EMBL" id="CAG8840844.1"/>
    </source>
</evidence>
<keyword evidence="2" id="KW-1185">Reference proteome</keyword>
<reference evidence="1" key="1">
    <citation type="submission" date="2021-06" db="EMBL/GenBank/DDBJ databases">
        <authorList>
            <person name="Kallberg Y."/>
            <person name="Tangrot J."/>
            <person name="Rosling A."/>
        </authorList>
    </citation>
    <scope>NUCLEOTIDE SEQUENCE</scope>
    <source>
        <strain evidence="1">MA461A</strain>
    </source>
</reference>
<dbReference type="EMBL" id="CAJVQC010128024">
    <property type="protein sequence ID" value="CAG8840844.1"/>
    <property type="molecule type" value="Genomic_DNA"/>
</dbReference>
<proteinExistence type="predicted"/>
<sequence>WKLTLVLCSVFPLMAAAGGLLAKNLSQDTTEAAGGVAEQVLSGIRTIVAFGGQKLELERYTTQLDRAYIVGRTKSIISGLGLGVLTFIMFGCYGLAFWYGSILIVNGEMTVFNTEKVKEYLVLLVAALSNASCTNCSDSVSRAE</sequence>
<feature type="non-terminal residue" evidence="1">
    <location>
        <position position="144"/>
    </location>
</feature>
<evidence type="ECO:0000313" key="2">
    <source>
        <dbReference type="Proteomes" id="UP000789920"/>
    </source>
</evidence>
<gene>
    <name evidence="1" type="ORF">RPERSI_LOCUS31604</name>
</gene>